<accession>A0ABN2LJN4</accession>
<name>A0ABN2LJN4_9ACTN</name>
<dbReference type="RefSeq" id="WP_344126912.1">
    <property type="nucleotide sequence ID" value="NZ_BAAALT010000027.1"/>
</dbReference>
<dbReference type="Proteomes" id="UP001500218">
    <property type="component" value="Unassembled WGS sequence"/>
</dbReference>
<sequence length="120" mass="12435">MSSSYLNIGAGGPEAAMSMAMKVKASGDDFVEKAQALVARIVECEHGAPWGQDKYGEAFNTNYTVVPEGAKLAANEALRTSLSEAATTLSDMGNRVVEAMAKYGALEAENAKDIGGTVSA</sequence>
<proteinExistence type="predicted"/>
<keyword evidence="2" id="KW-1185">Reference proteome</keyword>
<organism evidence="1 2">
    <name type="scientific">Luedemannella flava</name>
    <dbReference type="NCBI Taxonomy" id="349316"/>
    <lineage>
        <taxon>Bacteria</taxon>
        <taxon>Bacillati</taxon>
        <taxon>Actinomycetota</taxon>
        <taxon>Actinomycetes</taxon>
        <taxon>Micromonosporales</taxon>
        <taxon>Micromonosporaceae</taxon>
        <taxon>Luedemannella</taxon>
    </lineage>
</organism>
<reference evidence="1 2" key="1">
    <citation type="journal article" date="2019" name="Int. J. Syst. Evol. Microbiol.">
        <title>The Global Catalogue of Microorganisms (GCM) 10K type strain sequencing project: providing services to taxonomists for standard genome sequencing and annotation.</title>
        <authorList>
            <consortium name="The Broad Institute Genomics Platform"/>
            <consortium name="The Broad Institute Genome Sequencing Center for Infectious Disease"/>
            <person name="Wu L."/>
            <person name="Ma J."/>
        </authorList>
    </citation>
    <scope>NUCLEOTIDE SEQUENCE [LARGE SCALE GENOMIC DNA]</scope>
    <source>
        <strain evidence="1 2">JCM 13250</strain>
    </source>
</reference>
<evidence type="ECO:0008006" key="3">
    <source>
        <dbReference type="Google" id="ProtNLM"/>
    </source>
</evidence>
<comment type="caution">
    <text evidence="1">The sequence shown here is derived from an EMBL/GenBank/DDBJ whole genome shotgun (WGS) entry which is preliminary data.</text>
</comment>
<gene>
    <name evidence="1" type="ORF">GCM10009682_11040</name>
</gene>
<protein>
    <recommendedName>
        <fullName evidence="3">WXG100 family type VII secretion target</fullName>
    </recommendedName>
</protein>
<evidence type="ECO:0000313" key="1">
    <source>
        <dbReference type="EMBL" id="GAA1790824.1"/>
    </source>
</evidence>
<dbReference type="EMBL" id="BAAALT010000027">
    <property type="protein sequence ID" value="GAA1790824.1"/>
    <property type="molecule type" value="Genomic_DNA"/>
</dbReference>
<evidence type="ECO:0000313" key="2">
    <source>
        <dbReference type="Proteomes" id="UP001500218"/>
    </source>
</evidence>